<accession>A0A1X7V3W8</accession>
<sequence>MYKHCDHLIGTKASQKLTKTIVDKRFCNAVKQLSPIHQTSNLEAFHSIILRFAPKLIAFSYNRTLTRQKVVAIHYKMKPTADSKVKLKLAKDIVNILSEVQTGWINCSESNGKSYSWSVLY</sequence>
<organism evidence="1">
    <name type="scientific">Amphimedon queenslandica</name>
    <name type="common">Sponge</name>
    <dbReference type="NCBI Taxonomy" id="400682"/>
    <lineage>
        <taxon>Eukaryota</taxon>
        <taxon>Metazoa</taxon>
        <taxon>Porifera</taxon>
        <taxon>Demospongiae</taxon>
        <taxon>Heteroscleromorpha</taxon>
        <taxon>Haplosclerida</taxon>
        <taxon>Niphatidae</taxon>
        <taxon>Amphimedon</taxon>
    </lineage>
</organism>
<dbReference type="PANTHER" id="PTHR31751">
    <property type="entry name" value="SI:CH211-108C17.2-RELATED-RELATED"/>
    <property type="match status" value="1"/>
</dbReference>
<dbReference type="AlphaFoldDB" id="A0A1X7V3W8"/>
<dbReference type="EnsemblMetazoa" id="Aqu2.1.34698_001">
    <property type="protein sequence ID" value="Aqu2.1.34698_001"/>
    <property type="gene ID" value="Aqu2.1.34698"/>
</dbReference>
<dbReference type="InParanoid" id="A0A1X7V3W8"/>
<protein>
    <submittedName>
        <fullName evidence="1">Uncharacterized protein</fullName>
    </submittedName>
</protein>
<evidence type="ECO:0000313" key="1">
    <source>
        <dbReference type="EnsemblMetazoa" id="Aqu2.1.34698_001"/>
    </source>
</evidence>
<reference evidence="1" key="1">
    <citation type="submission" date="2017-05" db="UniProtKB">
        <authorList>
            <consortium name="EnsemblMetazoa"/>
        </authorList>
    </citation>
    <scope>IDENTIFICATION</scope>
</reference>
<name>A0A1X7V3W8_AMPQE</name>
<proteinExistence type="predicted"/>
<dbReference type="PANTHER" id="PTHR31751:SF42">
    <property type="entry name" value="PROTEIN CBG10204"/>
    <property type="match status" value="1"/>
</dbReference>